<evidence type="ECO:0000313" key="3">
    <source>
        <dbReference type="Proteomes" id="UP001314263"/>
    </source>
</evidence>
<evidence type="ECO:0000313" key="2">
    <source>
        <dbReference type="EMBL" id="CAK0784939.1"/>
    </source>
</evidence>
<dbReference type="EMBL" id="CAUYUE010000011">
    <property type="protein sequence ID" value="CAK0784939.1"/>
    <property type="molecule type" value="Genomic_DNA"/>
</dbReference>
<protein>
    <submittedName>
        <fullName evidence="2">Uncharacterized protein</fullName>
    </submittedName>
</protein>
<feature type="compositionally biased region" description="Low complexity" evidence="1">
    <location>
        <begin position="253"/>
        <end position="266"/>
    </location>
</feature>
<proteinExistence type="predicted"/>
<feature type="compositionally biased region" description="Polar residues" evidence="1">
    <location>
        <begin position="20"/>
        <end position="30"/>
    </location>
</feature>
<feature type="region of interest" description="Disordered" evidence="1">
    <location>
        <begin position="808"/>
        <end position="844"/>
    </location>
</feature>
<feature type="compositionally biased region" description="Polar residues" evidence="1">
    <location>
        <begin position="829"/>
        <end position="842"/>
    </location>
</feature>
<feature type="region of interest" description="Disordered" evidence="1">
    <location>
        <begin position="68"/>
        <end position="104"/>
    </location>
</feature>
<feature type="compositionally biased region" description="Polar residues" evidence="1">
    <location>
        <begin position="190"/>
        <end position="203"/>
    </location>
</feature>
<feature type="compositionally biased region" description="Basic residues" evidence="1">
    <location>
        <begin position="1"/>
        <end position="11"/>
    </location>
</feature>
<feature type="region of interest" description="Disordered" evidence="1">
    <location>
        <begin position="120"/>
        <end position="375"/>
    </location>
</feature>
<comment type="caution">
    <text evidence="2">The sequence shown here is derived from an EMBL/GenBank/DDBJ whole genome shotgun (WGS) entry which is preliminary data.</text>
</comment>
<feature type="compositionally biased region" description="Polar residues" evidence="1">
    <location>
        <begin position="294"/>
        <end position="303"/>
    </location>
</feature>
<sequence length="1190" mass="125863">MSRASNHRGHTVARGPAQLRNRTPCSSDDSSGVAFDPSEDMEHGASCCSAPHLQSPRACDAAVRISQGDVKEAAQKDAVSAVRSEGSLLKSPRRLSGYNGKQGPMSKANFGIPEWGCPLQGMAPAATPTKRATKSLARAQATTKPSEEAKKAIKSPDKPQSSTSPLQPVTPADHGIRKPKAAAQARPDLQTLSEQQVKATQNYLDLPPEVTGKQSAKQKARTSAETPAQLQDQLSAQPCTAQKPCALSNEPPAHSAAAQEAESSAETPDEAPAGCAARQLAGRSAVTSAKAPGQLSSQVTATVPAQLPARPSAEEQPMSSAGSPAELSTESPAEAAERARSTGNESLQLPHDSSAGAPSHSGADLTAGPPAMLPAEPADSALIELSAEPEADLLSVQDQEQSAEPDQSHVAALEELRAHIEGCGGTLDAAWTVHLDSRGTDGSMFTYLPPEGFAAADGRESRGPFVSKELVARALGLLPPGACSLGSVDIPGPEEGPDTVQDTAIDTGFDTEEEEVRPAAAEAGCSGGAQAADHPPAAEGAAPRFGADMTDISTRNAGPAVQSPSKDGAIGWRVHVQHGERCLGDAVVCDYDPPTGQHQLKHEGGGHTWEHLIDNVHWIGACPQEELSSAIRLSEDDSLEGATDEESKGCMPVPSPEEPKRAAPWRCGARPRTSRSRPVPNEQANVQLDLTAPGATTHQELTQAQQLHRAVNDALDFIEQEQLNEDAMDAQENSQQQHQLNDAMMVASGHSQQPLSDAMMEAPELSQEQALVFQATMHAPAHLDEAMMGALAASEEQQLEDVRLGLQEPSQGQQPVHAVAEAPEDPQTPEASTPNQAITESRSPYAGAWSKCKTGLPELDIAILYECMAEIGVTLAPGWTCSYTMTMRKGKPDKDVCYIPPSGFTPVSGQEARTYWSRPDVARAHGASSWPTKAPRAGPASQASGREAAAAPPAAASSEDVEEQKEWLQDWLSREFERQGWCDGSVAWNDVAKRRADLSNDANFQKVKALHKQAEEKFPLLKDAHGKDGTAVIKKKIMMLFINAAKRAKKRMQGQEEPQASTELQPHKHSRAAVPASHPQPKAPASKTGSGSGHAQGRRSAAAHTTVPRADTATQETRPKKAPIVKLPGSGTRRPAKAEWAQGAAGPPGAEGEEAKRQRVVAEHFFFFLKQPGATPAFLQELHRLAQNAA</sequence>
<feature type="region of interest" description="Disordered" evidence="1">
    <location>
        <begin position="1"/>
        <end position="51"/>
    </location>
</feature>
<accession>A0AAV1IG06</accession>
<gene>
    <name evidence="2" type="ORF">CVIRNUC_008144</name>
</gene>
<feature type="region of interest" description="Disordered" evidence="1">
    <location>
        <begin position="924"/>
        <end position="964"/>
    </location>
</feature>
<feature type="compositionally biased region" description="Polar residues" evidence="1">
    <location>
        <begin position="212"/>
        <end position="240"/>
    </location>
</feature>
<name>A0AAV1IG06_9CHLO</name>
<dbReference type="AlphaFoldDB" id="A0AAV1IG06"/>
<organism evidence="2 3">
    <name type="scientific">Coccomyxa viridis</name>
    <dbReference type="NCBI Taxonomy" id="1274662"/>
    <lineage>
        <taxon>Eukaryota</taxon>
        <taxon>Viridiplantae</taxon>
        <taxon>Chlorophyta</taxon>
        <taxon>core chlorophytes</taxon>
        <taxon>Trebouxiophyceae</taxon>
        <taxon>Trebouxiophyceae incertae sedis</taxon>
        <taxon>Coccomyxaceae</taxon>
        <taxon>Coccomyxa</taxon>
    </lineage>
</organism>
<feature type="compositionally biased region" description="Basic and acidic residues" evidence="1">
    <location>
        <begin position="145"/>
        <end position="157"/>
    </location>
</feature>
<feature type="compositionally biased region" description="Low complexity" evidence="1">
    <location>
        <begin position="939"/>
        <end position="958"/>
    </location>
</feature>
<feature type="compositionally biased region" description="Polar residues" evidence="1">
    <location>
        <begin position="317"/>
        <end position="331"/>
    </location>
</feature>
<keyword evidence="3" id="KW-1185">Reference proteome</keyword>
<dbReference type="Proteomes" id="UP001314263">
    <property type="component" value="Unassembled WGS sequence"/>
</dbReference>
<feature type="compositionally biased region" description="Polar residues" evidence="1">
    <location>
        <begin position="158"/>
        <end position="167"/>
    </location>
</feature>
<feature type="region of interest" description="Disordered" evidence="1">
    <location>
        <begin position="636"/>
        <end position="680"/>
    </location>
</feature>
<feature type="region of interest" description="Disordered" evidence="1">
    <location>
        <begin position="1049"/>
        <end position="1155"/>
    </location>
</feature>
<reference evidence="2 3" key="1">
    <citation type="submission" date="2023-10" db="EMBL/GenBank/DDBJ databases">
        <authorList>
            <person name="Maclean D."/>
            <person name="Macfadyen A."/>
        </authorList>
    </citation>
    <scope>NUCLEOTIDE SEQUENCE [LARGE SCALE GENOMIC DNA]</scope>
</reference>
<evidence type="ECO:0000256" key="1">
    <source>
        <dbReference type="SAM" id="MobiDB-lite"/>
    </source>
</evidence>
<feature type="compositionally biased region" description="Low complexity" evidence="1">
    <location>
        <begin position="1138"/>
        <end position="1150"/>
    </location>
</feature>